<organism evidence="5 6">
    <name type="scientific">Claveliimonas bilis</name>
    <dbReference type="NCBI Taxonomy" id="3028070"/>
    <lineage>
        <taxon>Bacteria</taxon>
        <taxon>Bacillati</taxon>
        <taxon>Bacillota</taxon>
        <taxon>Clostridia</taxon>
        <taxon>Lachnospirales</taxon>
        <taxon>Lachnospiraceae</taxon>
        <taxon>Claveliimonas</taxon>
    </lineage>
</organism>
<evidence type="ECO:0000256" key="2">
    <source>
        <dbReference type="SAM" id="Phobius"/>
    </source>
</evidence>
<feature type="domain" description="GGDEF" evidence="4">
    <location>
        <begin position="405"/>
        <end position="533"/>
    </location>
</feature>
<evidence type="ECO:0000256" key="3">
    <source>
        <dbReference type="SAM" id="SignalP"/>
    </source>
</evidence>
<gene>
    <name evidence="5" type="ORF">Lac1_02660</name>
</gene>
<protein>
    <recommendedName>
        <fullName evidence="4">GGDEF domain-containing protein</fullName>
    </recommendedName>
</protein>
<feature type="transmembrane region" description="Helical" evidence="2">
    <location>
        <begin position="283"/>
        <end position="303"/>
    </location>
</feature>
<feature type="transmembrane region" description="Helical" evidence="2">
    <location>
        <begin position="191"/>
        <end position="207"/>
    </location>
</feature>
<dbReference type="SMART" id="SM00267">
    <property type="entry name" value="GGDEF"/>
    <property type="match status" value="1"/>
</dbReference>
<name>A0ABM8I5A6_9FIRM</name>
<sequence length="533" mass="60537">MRRKKWILAVLAAAVMAAAVAKAWFVEPIARIEPLKEVTDLSEEWIVKSGSLPSEGEMEYHYRIPKDDPKDLVFAVENCGEPFRVYLDGEPIFQYNDKYREKGLMLQWIPLSADAGGKELTLCIGEEVGEGLLAGKYASWIGPQDAVFLKVVEENLYMAFLGCFTIILGIAVTVMSFAFTGRSPVTVKKSFRYLGIFIFLTGVWEITDSSILQIVTGKTAVITLFSFFSFMMMPCFFVCFMKTMMTEGKKALSILEFLYLTNAVFTSGSYLFRIFNLYETLSIQHILIVVSVITVLFYGIREVRQKENRKIRKTIIGLGFLALSGMISLGVFYTGFFRLYPVFYSTGLFIFIGCLASTAVDELYYHLEASASTKVYRSLAYTDVMTRMNNRSAFIEEQERREVKTGEGCIVMDINNLKQINDQYGHLEGDSLIRDAAECIRQVFEGIGICYRMGGDEFVVILENTTEEDLKKNIQNLERQLEYKNRDRKFPIVIASGYEIAGEEGSLMRDLLDGADAGMYRKKQAMKEKHQKI</sequence>
<feature type="transmembrane region" description="Helical" evidence="2">
    <location>
        <begin position="219"/>
        <end position="240"/>
    </location>
</feature>
<dbReference type="PANTHER" id="PTHR45138">
    <property type="entry name" value="REGULATORY COMPONENTS OF SENSORY TRANSDUCTION SYSTEM"/>
    <property type="match status" value="1"/>
</dbReference>
<dbReference type="EMBL" id="AP027742">
    <property type="protein sequence ID" value="BDZ76083.1"/>
    <property type="molecule type" value="Genomic_DNA"/>
</dbReference>
<keyword evidence="3" id="KW-0732">Signal</keyword>
<evidence type="ECO:0000259" key="4">
    <source>
        <dbReference type="PROSITE" id="PS50887"/>
    </source>
</evidence>
<dbReference type="InterPro" id="IPR029787">
    <property type="entry name" value="Nucleotide_cyclase"/>
</dbReference>
<keyword evidence="2" id="KW-0812">Transmembrane</keyword>
<dbReference type="Pfam" id="PF00990">
    <property type="entry name" value="GGDEF"/>
    <property type="match status" value="1"/>
</dbReference>
<keyword evidence="6" id="KW-1185">Reference proteome</keyword>
<feature type="transmembrane region" description="Helical" evidence="2">
    <location>
        <begin position="315"/>
        <end position="336"/>
    </location>
</feature>
<feature type="transmembrane region" description="Helical" evidence="2">
    <location>
        <begin position="252"/>
        <end position="271"/>
    </location>
</feature>
<dbReference type="Gene3D" id="3.30.70.270">
    <property type="match status" value="1"/>
</dbReference>
<evidence type="ECO:0000313" key="5">
    <source>
        <dbReference type="EMBL" id="BDZ76083.1"/>
    </source>
</evidence>
<feature type="transmembrane region" description="Helical" evidence="2">
    <location>
        <begin position="342"/>
        <end position="360"/>
    </location>
</feature>
<keyword evidence="2" id="KW-0472">Membrane</keyword>
<reference evidence="6" key="1">
    <citation type="journal article" date="2023" name="Int. J. Syst. Evol. Microbiol.">
        <title>Claveliimonas bilis gen. nov., sp. nov., deoxycholic acid-producing bacteria isolated from human faeces, and reclassification of Sellimonas monacensis Zenner et al. 2021 as Claveliimonas monacensis comb. nov.</title>
        <authorList>
            <person name="Hisatomi A."/>
            <person name="Kastawa N.W.E.P.G."/>
            <person name="Song I."/>
            <person name="Ohkuma M."/>
            <person name="Fukiya S."/>
            <person name="Sakamoto M."/>
        </authorList>
    </citation>
    <scope>NUCLEOTIDE SEQUENCE [LARGE SCALE GENOMIC DNA]</scope>
    <source>
        <strain evidence="6">12BBH14</strain>
    </source>
</reference>
<feature type="signal peptide" evidence="3">
    <location>
        <begin position="1"/>
        <end position="23"/>
    </location>
</feature>
<keyword evidence="2" id="KW-1133">Transmembrane helix</keyword>
<proteinExistence type="predicted"/>
<feature type="coiled-coil region" evidence="1">
    <location>
        <begin position="460"/>
        <end position="487"/>
    </location>
</feature>
<dbReference type="Proteomes" id="UP001305815">
    <property type="component" value="Chromosome"/>
</dbReference>
<keyword evidence="1" id="KW-0175">Coiled coil</keyword>
<dbReference type="InterPro" id="IPR050469">
    <property type="entry name" value="Diguanylate_Cyclase"/>
</dbReference>
<dbReference type="InterPro" id="IPR000160">
    <property type="entry name" value="GGDEF_dom"/>
</dbReference>
<dbReference type="RefSeq" id="WP_316266042.1">
    <property type="nucleotide sequence ID" value="NZ_AP027742.1"/>
</dbReference>
<evidence type="ECO:0000256" key="1">
    <source>
        <dbReference type="SAM" id="Coils"/>
    </source>
</evidence>
<dbReference type="InterPro" id="IPR043128">
    <property type="entry name" value="Rev_trsase/Diguanyl_cyclase"/>
</dbReference>
<dbReference type="NCBIfam" id="TIGR00254">
    <property type="entry name" value="GGDEF"/>
    <property type="match status" value="1"/>
</dbReference>
<feature type="transmembrane region" description="Helical" evidence="2">
    <location>
        <begin position="156"/>
        <end position="179"/>
    </location>
</feature>
<dbReference type="SUPFAM" id="SSF55073">
    <property type="entry name" value="Nucleotide cyclase"/>
    <property type="match status" value="1"/>
</dbReference>
<evidence type="ECO:0000313" key="6">
    <source>
        <dbReference type="Proteomes" id="UP001305815"/>
    </source>
</evidence>
<dbReference type="PANTHER" id="PTHR45138:SF9">
    <property type="entry name" value="DIGUANYLATE CYCLASE DGCM-RELATED"/>
    <property type="match status" value="1"/>
</dbReference>
<accession>A0ABM8I5A6</accession>
<dbReference type="CDD" id="cd01949">
    <property type="entry name" value="GGDEF"/>
    <property type="match status" value="1"/>
</dbReference>
<dbReference type="PROSITE" id="PS50887">
    <property type="entry name" value="GGDEF"/>
    <property type="match status" value="1"/>
</dbReference>
<feature type="chain" id="PRO_5045900675" description="GGDEF domain-containing protein" evidence="3">
    <location>
        <begin position="24"/>
        <end position="533"/>
    </location>
</feature>